<keyword evidence="1" id="KW-1185">Reference proteome</keyword>
<reference evidence="1" key="1">
    <citation type="journal article" date="2020" name="Nat. Ecol. Evol.">
        <title>Deeply conserved synteny resolves early events in vertebrate evolution.</title>
        <authorList>
            <person name="Simakov O."/>
            <person name="Marletaz F."/>
            <person name="Yue J.X."/>
            <person name="O'Connell B."/>
            <person name="Jenkins J."/>
            <person name="Brandt A."/>
            <person name="Calef R."/>
            <person name="Tung C.H."/>
            <person name="Huang T.K."/>
            <person name="Schmutz J."/>
            <person name="Satoh N."/>
            <person name="Yu J.K."/>
            <person name="Putnam N.H."/>
            <person name="Green R.E."/>
            <person name="Rokhsar D.S."/>
        </authorList>
    </citation>
    <scope>NUCLEOTIDE SEQUENCE [LARGE SCALE GENOMIC DNA]</scope>
    <source>
        <strain evidence="1">S238N-H82</strain>
    </source>
</reference>
<dbReference type="AlphaFoldDB" id="A0A9J7KAL4"/>
<evidence type="ECO:0000313" key="1">
    <source>
        <dbReference type="Proteomes" id="UP000001554"/>
    </source>
</evidence>
<name>A0A9J7KAL4_BRAFL</name>
<sequence length="252" mass="26376">MPTATTLRGPITVRAGVAMEETGLTALILISAKRELTIVTQTPRVLTHLAWMDTTAHVILDSLGTDLCAKTSMNAAIQAYTAVPKMRHARIQRAGINASAMKGLQLKGPYALTLMIAMESPASMGEHVSMPLDHSSVTAPMVPVAMSVTYTSLRGAVGVAGVTTAFAGCQTARRWCPVCGPGPVPGSQGTAVLQPATVTTRTGRSASQMSMNVKKELVTVIQTPPVKTSLELVSITAHVTADLLVMAFGVKI</sequence>
<dbReference type="Proteomes" id="UP000001554">
    <property type="component" value="Chromosome 19"/>
</dbReference>
<reference evidence="2" key="2">
    <citation type="submission" date="2025-08" db="UniProtKB">
        <authorList>
            <consortium name="RefSeq"/>
        </authorList>
    </citation>
    <scope>IDENTIFICATION</scope>
    <source>
        <strain evidence="2">S238N-H82</strain>
        <tissue evidence="2">Testes</tissue>
    </source>
</reference>
<accession>A0A9J7KAL4</accession>
<gene>
    <name evidence="2" type="primary">LOC118406991</name>
</gene>
<protein>
    <submittedName>
        <fullName evidence="2">Uncharacterized protein LOC118406991</fullName>
    </submittedName>
</protein>
<proteinExistence type="predicted"/>
<organism evidence="1 2">
    <name type="scientific">Branchiostoma floridae</name>
    <name type="common">Florida lancelet</name>
    <name type="synonym">Amphioxus</name>
    <dbReference type="NCBI Taxonomy" id="7739"/>
    <lineage>
        <taxon>Eukaryota</taxon>
        <taxon>Metazoa</taxon>
        <taxon>Chordata</taxon>
        <taxon>Cephalochordata</taxon>
        <taxon>Leptocardii</taxon>
        <taxon>Amphioxiformes</taxon>
        <taxon>Branchiostomatidae</taxon>
        <taxon>Branchiostoma</taxon>
    </lineage>
</organism>
<dbReference type="KEGG" id="bfo:118406991"/>
<evidence type="ECO:0000313" key="2">
    <source>
        <dbReference type="RefSeq" id="XP_035663291.1"/>
    </source>
</evidence>
<dbReference type="RefSeq" id="XP_035663291.1">
    <property type="nucleotide sequence ID" value="XM_035807398.1"/>
</dbReference>
<dbReference type="GeneID" id="118406991"/>